<evidence type="ECO:0000256" key="3">
    <source>
        <dbReference type="ARBA" id="ARBA00022553"/>
    </source>
</evidence>
<keyword evidence="6" id="KW-0539">Nucleus</keyword>
<gene>
    <name evidence="12" type="ORF">LSH36_3g28021</name>
</gene>
<evidence type="ECO:0000256" key="1">
    <source>
        <dbReference type="ARBA" id="ARBA00004604"/>
    </source>
</evidence>
<dbReference type="SMART" id="SM00320">
    <property type="entry name" value="WD40"/>
    <property type="match status" value="4"/>
</dbReference>
<dbReference type="InterPro" id="IPR001680">
    <property type="entry name" value="WD40_rpt"/>
</dbReference>
<name>A0AAD9NHN1_9ANNE</name>
<keyword evidence="5" id="KW-0677">Repeat</keyword>
<evidence type="ECO:0000313" key="13">
    <source>
        <dbReference type="Proteomes" id="UP001208570"/>
    </source>
</evidence>
<dbReference type="SUPFAM" id="SSF50978">
    <property type="entry name" value="WD40 repeat-like"/>
    <property type="match status" value="1"/>
</dbReference>
<dbReference type="InterPro" id="IPR045161">
    <property type="entry name" value="Utp18"/>
</dbReference>
<accession>A0AAD9NHN1</accession>
<dbReference type="Gene3D" id="2.130.10.10">
    <property type="entry name" value="YVTN repeat-like/Quinoprotein amine dehydrogenase"/>
    <property type="match status" value="1"/>
</dbReference>
<evidence type="ECO:0000256" key="7">
    <source>
        <dbReference type="ARBA" id="ARBA00025767"/>
    </source>
</evidence>
<keyword evidence="13" id="KW-1185">Reference proteome</keyword>
<evidence type="ECO:0000256" key="4">
    <source>
        <dbReference type="ARBA" id="ARBA00022574"/>
    </source>
</evidence>
<organism evidence="12 13">
    <name type="scientific">Paralvinella palmiformis</name>
    <dbReference type="NCBI Taxonomy" id="53620"/>
    <lineage>
        <taxon>Eukaryota</taxon>
        <taxon>Metazoa</taxon>
        <taxon>Spiralia</taxon>
        <taxon>Lophotrochozoa</taxon>
        <taxon>Annelida</taxon>
        <taxon>Polychaeta</taxon>
        <taxon>Sedentaria</taxon>
        <taxon>Canalipalpata</taxon>
        <taxon>Terebellida</taxon>
        <taxon>Terebelliformia</taxon>
        <taxon>Alvinellidae</taxon>
        <taxon>Paralvinella</taxon>
    </lineage>
</organism>
<dbReference type="Pfam" id="PF00400">
    <property type="entry name" value="WD40"/>
    <property type="match status" value="1"/>
</dbReference>
<proteinExistence type="inferred from homology"/>
<comment type="subcellular location">
    <subcellularLocation>
        <location evidence="1">Nucleus</location>
        <location evidence="1">Nucleolus</location>
    </subcellularLocation>
</comment>
<dbReference type="GO" id="GO:0006364">
    <property type="term" value="P:rRNA processing"/>
    <property type="evidence" value="ECO:0007669"/>
    <property type="project" value="UniProtKB-KW"/>
</dbReference>
<reference evidence="12" key="1">
    <citation type="journal article" date="2023" name="Mol. Biol. Evol.">
        <title>Third-Generation Sequencing Reveals the Adaptive Role of the Epigenome in Three Deep-Sea Polychaetes.</title>
        <authorList>
            <person name="Perez M."/>
            <person name="Aroh O."/>
            <person name="Sun Y."/>
            <person name="Lan Y."/>
            <person name="Juniper S.K."/>
            <person name="Young C.R."/>
            <person name="Angers B."/>
            <person name="Qian P.Y."/>
        </authorList>
    </citation>
    <scope>NUCLEOTIDE SEQUENCE</scope>
    <source>
        <strain evidence="12">P08H-3</strain>
    </source>
</reference>
<keyword evidence="4 11" id="KW-0853">WD repeat</keyword>
<feature type="repeat" description="WD" evidence="11">
    <location>
        <begin position="329"/>
        <end position="370"/>
    </location>
</feature>
<evidence type="ECO:0000256" key="5">
    <source>
        <dbReference type="ARBA" id="ARBA00022737"/>
    </source>
</evidence>
<dbReference type="FunFam" id="2.130.10.10:FF:000121">
    <property type="entry name" value="U3 small nucleolar RNA-associated protein 18 homolog"/>
    <property type="match status" value="1"/>
</dbReference>
<comment type="caution">
    <text evidence="12">The sequence shown here is derived from an EMBL/GenBank/DDBJ whole genome shotgun (WGS) entry which is preliminary data.</text>
</comment>
<evidence type="ECO:0000256" key="9">
    <source>
        <dbReference type="ARBA" id="ARBA00074442"/>
    </source>
</evidence>
<evidence type="ECO:0000313" key="12">
    <source>
        <dbReference type="EMBL" id="KAK2170425.1"/>
    </source>
</evidence>
<dbReference type="PROSITE" id="PS50082">
    <property type="entry name" value="WD_REPEATS_2"/>
    <property type="match status" value="1"/>
</dbReference>
<dbReference type="InterPro" id="IPR015943">
    <property type="entry name" value="WD40/YVTN_repeat-like_dom_sf"/>
</dbReference>
<sequence>MLKKTLKRRASDSHITSNYNRLNKSLKRTSVLGDKTSKDEAEEVLEKIVLGDDGEALEHLGLGNVQSKQKDTFPEYWSDDSKTKKSCAEPKPVWEDDDDDELRIKISEKDFRHKYFKHKDKTEVSGEVYAQTLKSQFEKIIGQPSWAKLRWQKSDDEEDSDDDPETRQLLQSTGNYLAPSESLPKDILQIKSCPDANKEQPAKCKLRAMEFHPSACVMLTGGYNQTLSLFQIDGKHNPKIQSIFMEGYPVLSAHFSQDGTEVVVSSKHKSFKYYDMMAGQIVTIPKIKGLENDKIDRFEVSPDGKHLVFLGLYGHMHLISAKSKEWIASLKMNGSVEAVAFASDGSKMFSHGDGGEVYVWDMKTRDCVHKFTDDGCIQGTSLAVSKNGHYIATGSSSGVVNIYDEGCLMGKYPKPLRAVMNLTTACTSMVFNSTTEILALASNSAEKGVKMVHMPSLTVFSNFPDQSDVLRVPYRLDFSVNSGYFGIGNNKGRVLLYRLKHYNNY</sequence>
<keyword evidence="3" id="KW-0597">Phosphoprotein</keyword>
<dbReference type="PANTHER" id="PTHR18359">
    <property type="entry name" value="WD-REPEAT PROTEIN-RELATED"/>
    <property type="match status" value="1"/>
</dbReference>
<dbReference type="EMBL" id="JAODUP010000003">
    <property type="protein sequence ID" value="KAK2170425.1"/>
    <property type="molecule type" value="Genomic_DNA"/>
</dbReference>
<evidence type="ECO:0000256" key="2">
    <source>
        <dbReference type="ARBA" id="ARBA00022552"/>
    </source>
</evidence>
<dbReference type="AlphaFoldDB" id="A0AAD9NHN1"/>
<dbReference type="Proteomes" id="UP001208570">
    <property type="component" value="Unassembled WGS sequence"/>
</dbReference>
<evidence type="ECO:0000256" key="10">
    <source>
        <dbReference type="ARBA" id="ARBA00075773"/>
    </source>
</evidence>
<evidence type="ECO:0000256" key="11">
    <source>
        <dbReference type="PROSITE-ProRule" id="PRU00221"/>
    </source>
</evidence>
<evidence type="ECO:0000256" key="8">
    <source>
        <dbReference type="ARBA" id="ARBA00058527"/>
    </source>
</evidence>
<evidence type="ECO:0000256" key="6">
    <source>
        <dbReference type="ARBA" id="ARBA00023242"/>
    </source>
</evidence>
<dbReference type="PANTHER" id="PTHR18359:SF0">
    <property type="entry name" value="U3 SMALL NUCLEOLAR RNA-ASSOCIATED PROTEIN 18 HOMOLOG"/>
    <property type="match status" value="1"/>
</dbReference>
<keyword evidence="2" id="KW-0698">rRNA processing</keyword>
<dbReference type="GO" id="GO:0034388">
    <property type="term" value="C:Pwp2p-containing subcomplex of 90S preribosome"/>
    <property type="evidence" value="ECO:0007669"/>
    <property type="project" value="TreeGrafter"/>
</dbReference>
<comment type="function">
    <text evidence="8">Part of the small subunit (SSU) processome, first precursor of the small eukaryotic ribosomal subunit. During the assembly of the SSU processome in the nucleolus, many ribosome biogenesis factors, an RNA chaperone and ribosomal proteins associate with the nascent pre-rRNA and work in concert to generate RNA folding, modifications, rearrangements and cleavage as well as targeted degradation of pre-ribosomal RNA by the RNA exosome. Involved in nucleolar processing of pre-18S ribosomal RNA.</text>
</comment>
<dbReference type="InterPro" id="IPR036322">
    <property type="entry name" value="WD40_repeat_dom_sf"/>
</dbReference>
<comment type="similarity">
    <text evidence="7">Belongs to the WD repeat UTP18 family.</text>
</comment>
<protein>
    <recommendedName>
        <fullName evidence="9">U3 small nucleolar RNA-associated protein 18 homolog</fullName>
    </recommendedName>
    <alternativeName>
        <fullName evidence="10">WD repeat-containing protein 50</fullName>
    </alternativeName>
</protein>
<dbReference type="GO" id="GO:0032040">
    <property type="term" value="C:small-subunit processome"/>
    <property type="evidence" value="ECO:0007669"/>
    <property type="project" value="TreeGrafter"/>
</dbReference>